<evidence type="ECO:0000256" key="2">
    <source>
        <dbReference type="SAM" id="SignalP"/>
    </source>
</evidence>
<evidence type="ECO:0000313" key="5">
    <source>
        <dbReference type="Proteomes" id="UP000324996"/>
    </source>
</evidence>
<comment type="caution">
    <text evidence="4">The sequence shown here is derived from an EMBL/GenBank/DDBJ whole genome shotgun (WGS) entry which is preliminary data.</text>
</comment>
<evidence type="ECO:0000313" key="4">
    <source>
        <dbReference type="EMBL" id="GER05323.1"/>
    </source>
</evidence>
<keyword evidence="1" id="KW-1134">Transmembrane beta strand</keyword>
<proteinExistence type="inferred from homology"/>
<dbReference type="GO" id="GO:0009279">
    <property type="term" value="C:cell outer membrane"/>
    <property type="evidence" value="ECO:0007669"/>
    <property type="project" value="UniProtKB-SubCell"/>
</dbReference>
<dbReference type="PROSITE" id="PS51318">
    <property type="entry name" value="TAT"/>
    <property type="match status" value="1"/>
</dbReference>
<dbReference type="RefSeq" id="WP_150007375.1">
    <property type="nucleotide sequence ID" value="NZ_BKCN01000021.1"/>
</dbReference>
<comment type="subcellular location">
    <subcellularLocation>
        <location evidence="1">Cell outer membrane</location>
        <topology evidence="1">Multi-pass membrane protein</topology>
    </subcellularLocation>
</comment>
<dbReference type="InterPro" id="IPR039426">
    <property type="entry name" value="TonB-dep_rcpt-like"/>
</dbReference>
<dbReference type="InterPro" id="IPR012910">
    <property type="entry name" value="Plug_dom"/>
</dbReference>
<feature type="signal peptide" evidence="2">
    <location>
        <begin position="1"/>
        <end position="32"/>
    </location>
</feature>
<dbReference type="AlphaFoldDB" id="A0A5A7NAB9"/>
<dbReference type="PANTHER" id="PTHR47234">
    <property type="match status" value="1"/>
</dbReference>
<dbReference type="Proteomes" id="UP000324996">
    <property type="component" value="Unassembled WGS sequence"/>
</dbReference>
<dbReference type="Pfam" id="PF07715">
    <property type="entry name" value="Plug"/>
    <property type="match status" value="1"/>
</dbReference>
<feature type="domain" description="TonB-dependent receptor plug" evidence="3">
    <location>
        <begin position="59"/>
        <end position="168"/>
    </location>
</feature>
<dbReference type="PROSITE" id="PS52016">
    <property type="entry name" value="TONB_DEPENDENT_REC_3"/>
    <property type="match status" value="1"/>
</dbReference>
<keyword evidence="2" id="KW-0732">Signal</keyword>
<dbReference type="EMBL" id="BKCN01000021">
    <property type="protein sequence ID" value="GER05323.1"/>
    <property type="molecule type" value="Genomic_DNA"/>
</dbReference>
<gene>
    <name evidence="4" type="ORF">JCM17846_30050</name>
</gene>
<feature type="chain" id="PRO_5023059291" description="TonB-dependent receptor plug domain-containing protein" evidence="2">
    <location>
        <begin position="33"/>
        <end position="615"/>
    </location>
</feature>
<keyword evidence="5" id="KW-1185">Reference proteome</keyword>
<dbReference type="InterPro" id="IPR037066">
    <property type="entry name" value="Plug_dom_sf"/>
</dbReference>
<reference evidence="4 5" key="1">
    <citation type="submission" date="2019-09" db="EMBL/GenBank/DDBJ databases">
        <title>NBRP : Genome information of microbial organism related human and environment.</title>
        <authorList>
            <person name="Hattori M."/>
            <person name="Oshima K."/>
            <person name="Inaba H."/>
            <person name="Suda W."/>
            <person name="Sakamoto M."/>
            <person name="Iino T."/>
            <person name="Kitahara M."/>
            <person name="Oshida Y."/>
            <person name="Iida T."/>
            <person name="Kudo T."/>
            <person name="Itoh T."/>
            <person name="Ohkuma M."/>
        </authorList>
    </citation>
    <scope>NUCLEOTIDE SEQUENCE [LARGE SCALE GENOMIC DNA]</scope>
    <source>
        <strain evidence="4 5">Q-1</strain>
    </source>
</reference>
<keyword evidence="1" id="KW-0812">Transmembrane</keyword>
<organism evidence="4 5">
    <name type="scientific">Iodidimonas nitroreducens</name>
    <dbReference type="NCBI Taxonomy" id="1236968"/>
    <lineage>
        <taxon>Bacteria</taxon>
        <taxon>Pseudomonadati</taxon>
        <taxon>Pseudomonadota</taxon>
        <taxon>Alphaproteobacteria</taxon>
        <taxon>Iodidimonadales</taxon>
        <taxon>Iodidimonadaceae</taxon>
        <taxon>Iodidimonas</taxon>
    </lineage>
</organism>
<comment type="similarity">
    <text evidence="1">Belongs to the TonB-dependent receptor family.</text>
</comment>
<dbReference type="PANTHER" id="PTHR47234:SF2">
    <property type="entry name" value="TONB-DEPENDENT RECEPTOR"/>
    <property type="match status" value="1"/>
</dbReference>
<dbReference type="SUPFAM" id="SSF56935">
    <property type="entry name" value="Porins"/>
    <property type="match status" value="1"/>
</dbReference>
<dbReference type="Gene3D" id="2.170.130.10">
    <property type="entry name" value="TonB-dependent receptor, plug domain"/>
    <property type="match status" value="1"/>
</dbReference>
<evidence type="ECO:0000256" key="1">
    <source>
        <dbReference type="PROSITE-ProRule" id="PRU01360"/>
    </source>
</evidence>
<protein>
    <recommendedName>
        <fullName evidence="3">TonB-dependent receptor plug domain-containing protein</fullName>
    </recommendedName>
</protein>
<keyword evidence="1" id="KW-0813">Transport</keyword>
<accession>A0A5A7NAB9</accession>
<keyword evidence="1" id="KW-0998">Cell outer membrane</keyword>
<name>A0A5A7NAB9_9PROT</name>
<dbReference type="InterPro" id="IPR006311">
    <property type="entry name" value="TAT_signal"/>
</dbReference>
<keyword evidence="1" id="KW-0472">Membrane</keyword>
<evidence type="ECO:0000259" key="3">
    <source>
        <dbReference type="Pfam" id="PF07715"/>
    </source>
</evidence>
<sequence length="615" mass="65512">MSRNGPMKRRALLLGSAATALAGSLLSVSALAQTQQNSEVAEIEQIVVTGSRIARTDLTSSSPVSVVTAEEFRISGTVNVEQLLNTMPQLIPAATAFSNNPGGGAATLDLRGLGVTRTLILVNNRRYMFFDANQITDVNTIPSALIESTEVVTGGASAVYGSDAIAGVINFKLKDDFQGIELGGQYDITSRGDADRANIDLTMGGNFADGRGNVVLFMNYFDRDPVMQDARDFSTNALIDNVDANGNPALVAGGSASVPNGRFTGPNAGDVNQALRPGLITALNNANLGSLGGLGFLPDNSGRNASPFNNPGDLFNYAPDNFLQVPQERWLIGTMASFDINDKIEAYAEGTFANNRVNTELAPTPITGNFLFNVNNPFLSPELQEVLRQTDLSEGTITGTTRDDDGNLINPGTLTLAGTAGDGQTTLGIGRRLEEVGPRQNLDERNSWRVVTGLRGDLGDFSDTMFKNMTYDAYYMFSRTLNTQRQFGNVSRSRFQQALLTNEDGTACADTSSDCVPINIFGPNITPEAAGFVRINATNVEESQLQVASGVISGDIIDLPAGTAGAAFGFEYRSVSARFSLISPCRQVMWSASMPVSPPRVAMMCGNCLAKFVFL</sequence>